<comment type="similarity">
    <text evidence="3 10">Belongs to the class II aldolase/RraA-like family.</text>
</comment>
<comment type="cofactor">
    <cofactor evidence="2 10">
        <name>a divalent metal cation</name>
        <dbReference type="ChEBI" id="CHEBI:60240"/>
    </cofactor>
</comment>
<proteinExistence type="inferred from homology"/>
<sequence length="164" mass="17802">MNFKTPDLLDNNEARTQDGRVRVVTPMFQRYGGRPSFSGQIVTLKVFEDNSLVREALAEDGQGKVLVIDGGGSLRCALVGDQLAILAQKNGWEGIVVYGCIRDSEDISHIDLGLRALNTHPLKSIKRGIGDRNLAVSFGGVTFRPGEWIYVDGDGVIVSDQALS</sequence>
<keyword evidence="5 9" id="KW-0479">Metal-binding</keyword>
<evidence type="ECO:0000256" key="2">
    <source>
        <dbReference type="ARBA" id="ARBA00001968"/>
    </source>
</evidence>
<evidence type="ECO:0000256" key="3">
    <source>
        <dbReference type="ARBA" id="ARBA00008621"/>
    </source>
</evidence>
<dbReference type="CDD" id="cd16841">
    <property type="entry name" value="RraA_family"/>
    <property type="match status" value="1"/>
</dbReference>
<evidence type="ECO:0000256" key="1">
    <source>
        <dbReference type="ARBA" id="ARBA00001342"/>
    </source>
</evidence>
<comment type="cofactor">
    <cofactor evidence="9">
        <name>Mg(2+)</name>
        <dbReference type="ChEBI" id="CHEBI:18420"/>
    </cofactor>
</comment>
<dbReference type="EC" id="4.1.1.112" evidence="10"/>
<dbReference type="EMBL" id="JADJMH010000009">
    <property type="protein sequence ID" value="MBK7675218.1"/>
    <property type="molecule type" value="Genomic_DNA"/>
</dbReference>
<dbReference type="NCBIfam" id="NF006875">
    <property type="entry name" value="PRK09372.1"/>
    <property type="match status" value="1"/>
</dbReference>
<comment type="catalytic activity">
    <reaction evidence="1 10">
        <text>4-hydroxy-4-methyl-2-oxoglutarate = 2 pyruvate</text>
        <dbReference type="Rhea" id="RHEA:22748"/>
        <dbReference type="ChEBI" id="CHEBI:15361"/>
        <dbReference type="ChEBI" id="CHEBI:58276"/>
        <dbReference type="EC" id="4.1.3.17"/>
    </reaction>
</comment>
<dbReference type="GO" id="GO:0047443">
    <property type="term" value="F:4-hydroxy-4-methyl-2-oxoglutarate aldolase activity"/>
    <property type="evidence" value="ECO:0007669"/>
    <property type="project" value="UniProtKB-EC"/>
</dbReference>
<reference evidence="11 12" key="1">
    <citation type="submission" date="2020-10" db="EMBL/GenBank/DDBJ databases">
        <title>Connecting structure to function with the recovery of over 1000 high-quality activated sludge metagenome-assembled genomes encoding full-length rRNA genes using long-read sequencing.</title>
        <authorList>
            <person name="Singleton C.M."/>
            <person name="Petriglieri F."/>
            <person name="Kristensen J.M."/>
            <person name="Kirkegaard R.H."/>
            <person name="Michaelsen T.Y."/>
            <person name="Andersen M.H."/>
            <person name="Karst S.M."/>
            <person name="Dueholm M.S."/>
            <person name="Nielsen P.H."/>
            <person name="Albertsen M."/>
        </authorList>
    </citation>
    <scope>NUCLEOTIDE SEQUENCE [LARGE SCALE GENOMIC DNA]</scope>
    <source>
        <strain evidence="11">EsbW_18-Q3-R4-48_BATAC.285</strain>
    </source>
</reference>
<evidence type="ECO:0000256" key="5">
    <source>
        <dbReference type="ARBA" id="ARBA00022723"/>
    </source>
</evidence>
<keyword evidence="9" id="KW-0460">Magnesium</keyword>
<dbReference type="Pfam" id="PF03737">
    <property type="entry name" value="RraA-like"/>
    <property type="match status" value="1"/>
</dbReference>
<evidence type="ECO:0000313" key="12">
    <source>
        <dbReference type="Proteomes" id="UP000697998"/>
    </source>
</evidence>
<feature type="binding site" evidence="9">
    <location>
        <position position="103"/>
    </location>
    <ligand>
        <name>Mg(2+)</name>
        <dbReference type="ChEBI" id="CHEBI:18420"/>
    </ligand>
</feature>
<evidence type="ECO:0000256" key="9">
    <source>
        <dbReference type="PIRSR" id="PIRSR605493-1"/>
    </source>
</evidence>
<feature type="binding site" evidence="9">
    <location>
        <position position="102"/>
    </location>
    <ligand>
        <name>substrate</name>
    </ligand>
</feature>
<protein>
    <recommendedName>
        <fullName evidence="10">4-hydroxy-4-methyl-2-oxoglutarate aldolase</fullName>
        <shortName evidence="10">HMG aldolase</shortName>
        <ecNumber evidence="10">4.1.1.112</ecNumber>
        <ecNumber evidence="10">4.1.3.17</ecNumber>
    </recommendedName>
    <alternativeName>
        <fullName evidence="10">Oxaloacetate decarboxylase</fullName>
    </alternativeName>
</protein>
<keyword evidence="6 10" id="KW-0456">Lyase</keyword>
<dbReference type="GO" id="GO:0008428">
    <property type="term" value="F:ribonuclease inhibitor activity"/>
    <property type="evidence" value="ECO:0007669"/>
    <property type="project" value="InterPro"/>
</dbReference>
<dbReference type="Gene3D" id="3.50.30.40">
    <property type="entry name" value="Ribonuclease E inhibitor RraA/RraA-like"/>
    <property type="match status" value="1"/>
</dbReference>
<comment type="caution">
    <text evidence="11">The sequence shown here is derived from an EMBL/GenBank/DDBJ whole genome shotgun (WGS) entry which is preliminary data.</text>
</comment>
<dbReference type="EC" id="4.1.3.17" evidence="10"/>
<dbReference type="PANTHER" id="PTHR33254">
    <property type="entry name" value="4-HYDROXY-4-METHYL-2-OXOGLUTARATE ALDOLASE 3-RELATED"/>
    <property type="match status" value="1"/>
</dbReference>
<dbReference type="GO" id="GO:0008948">
    <property type="term" value="F:oxaloacetate decarboxylase activity"/>
    <property type="evidence" value="ECO:0007669"/>
    <property type="project" value="UniProtKB-EC"/>
</dbReference>
<evidence type="ECO:0000256" key="6">
    <source>
        <dbReference type="ARBA" id="ARBA00023239"/>
    </source>
</evidence>
<comment type="function">
    <text evidence="7 10">Catalyzes the aldol cleavage of 4-hydroxy-4-methyl-2-oxoglutarate (HMG) into 2 molecules of pyruvate. Also contains a secondary oxaloacetate (OAA) decarboxylase activity due to the common pyruvate enolate transition state formed following C-C bond cleavage in the retro-aldol and decarboxylation reactions.</text>
</comment>
<organism evidence="11 12">
    <name type="scientific">Candidatus Accumulibacter proximus</name>
    <dbReference type="NCBI Taxonomy" id="2954385"/>
    <lineage>
        <taxon>Bacteria</taxon>
        <taxon>Pseudomonadati</taxon>
        <taxon>Pseudomonadota</taxon>
        <taxon>Betaproteobacteria</taxon>
        <taxon>Candidatus Accumulibacter</taxon>
    </lineage>
</organism>
<gene>
    <name evidence="11" type="primary">rraA</name>
    <name evidence="11" type="ORF">IPJ27_10950</name>
</gene>
<dbReference type="Proteomes" id="UP000697998">
    <property type="component" value="Unassembled WGS sequence"/>
</dbReference>
<comment type="subunit">
    <text evidence="4 10">Homotrimer.</text>
</comment>
<dbReference type="NCBIfam" id="TIGR01935">
    <property type="entry name" value="NOT-MenG"/>
    <property type="match status" value="1"/>
</dbReference>
<evidence type="ECO:0000256" key="8">
    <source>
        <dbReference type="ARBA" id="ARBA00047973"/>
    </source>
</evidence>
<name>A0A935UH85_9PROT</name>
<accession>A0A935UH85</accession>
<evidence type="ECO:0000256" key="7">
    <source>
        <dbReference type="ARBA" id="ARBA00025046"/>
    </source>
</evidence>
<feature type="binding site" evidence="9">
    <location>
        <begin position="80"/>
        <end position="83"/>
    </location>
    <ligand>
        <name>substrate</name>
    </ligand>
</feature>
<dbReference type="InterPro" id="IPR010203">
    <property type="entry name" value="RraA"/>
</dbReference>
<evidence type="ECO:0000313" key="11">
    <source>
        <dbReference type="EMBL" id="MBK7675218.1"/>
    </source>
</evidence>
<evidence type="ECO:0000256" key="10">
    <source>
        <dbReference type="RuleBase" id="RU004338"/>
    </source>
</evidence>
<dbReference type="InterPro" id="IPR036704">
    <property type="entry name" value="RraA/RraA-like_sf"/>
</dbReference>
<evidence type="ECO:0000256" key="4">
    <source>
        <dbReference type="ARBA" id="ARBA00011233"/>
    </source>
</evidence>
<dbReference type="GO" id="GO:0046872">
    <property type="term" value="F:metal ion binding"/>
    <property type="evidence" value="ECO:0007669"/>
    <property type="project" value="UniProtKB-KW"/>
</dbReference>
<dbReference type="AlphaFoldDB" id="A0A935UH85"/>
<dbReference type="SUPFAM" id="SSF89562">
    <property type="entry name" value="RraA-like"/>
    <property type="match status" value="1"/>
</dbReference>
<dbReference type="GO" id="GO:0051252">
    <property type="term" value="P:regulation of RNA metabolic process"/>
    <property type="evidence" value="ECO:0007669"/>
    <property type="project" value="InterPro"/>
</dbReference>
<dbReference type="InterPro" id="IPR005493">
    <property type="entry name" value="RraA/RraA-like"/>
</dbReference>
<comment type="catalytic activity">
    <reaction evidence="8 10">
        <text>oxaloacetate + H(+) = pyruvate + CO2</text>
        <dbReference type="Rhea" id="RHEA:15641"/>
        <dbReference type="ChEBI" id="CHEBI:15361"/>
        <dbReference type="ChEBI" id="CHEBI:15378"/>
        <dbReference type="ChEBI" id="CHEBI:16452"/>
        <dbReference type="ChEBI" id="CHEBI:16526"/>
        <dbReference type="EC" id="4.1.1.112"/>
    </reaction>
</comment>
<dbReference type="PANTHER" id="PTHR33254:SF4">
    <property type="entry name" value="4-HYDROXY-4-METHYL-2-OXOGLUTARATE ALDOLASE 3-RELATED"/>
    <property type="match status" value="1"/>
</dbReference>